<comment type="caution">
    <text evidence="2">The sequence shown here is derived from an EMBL/GenBank/DDBJ whole genome shotgun (WGS) entry which is preliminary data.</text>
</comment>
<organism evidence="2 3">
    <name type="scientific">Tsukamurella pseudospumae</name>
    <dbReference type="NCBI Taxonomy" id="239498"/>
    <lineage>
        <taxon>Bacteria</taxon>
        <taxon>Bacillati</taxon>
        <taxon>Actinomycetota</taxon>
        <taxon>Actinomycetes</taxon>
        <taxon>Mycobacteriales</taxon>
        <taxon>Tsukamurellaceae</taxon>
        <taxon>Tsukamurella</taxon>
    </lineage>
</organism>
<evidence type="ECO:0000313" key="2">
    <source>
        <dbReference type="EMBL" id="KXP03780.1"/>
    </source>
</evidence>
<gene>
    <name evidence="2" type="ORF">AXK60_18500</name>
    <name evidence="1" type="ORF">AXK61_10865</name>
</gene>
<accession>A0A138A013</accession>
<reference evidence="2" key="1">
    <citation type="submission" date="2016-02" db="EMBL/GenBank/DDBJ databases">
        <authorList>
            <person name="Teng J.L."/>
            <person name="Yang Y."/>
            <person name="Huang Y."/>
            <person name="Guo F."/>
            <person name="Wei W."/>
            <person name="Chen J.H."/>
            <person name="Wong S.Y."/>
            <person name="Lau S.K."/>
            <person name="Woo P.C."/>
        </authorList>
    </citation>
    <scope>NUCLEOTIDE SEQUENCE</scope>
    <source>
        <strain evidence="2">JCM 15929</strain>
    </source>
</reference>
<dbReference type="STRING" id="239498.AXK60_18500"/>
<reference evidence="1 4" key="3">
    <citation type="submission" date="2016-02" db="EMBL/GenBank/DDBJ databases">
        <authorList>
            <person name="Teng J.L."/>
            <person name="Tang Y."/>
            <person name="Huang Y."/>
            <person name="Guo F."/>
            <person name="Wei W."/>
            <person name="Chen J.H."/>
            <person name="Wong S.Y."/>
            <person name="Lau S.K."/>
            <person name="Woo P.C."/>
        </authorList>
    </citation>
    <scope>NUCLEOTIDE SEQUENCE [LARGE SCALE GENOMIC DNA]</scope>
    <source>
        <strain evidence="1 4">JCM 13375</strain>
    </source>
</reference>
<dbReference type="AlphaFoldDB" id="A0A138A013"/>
<protein>
    <submittedName>
        <fullName evidence="2">Uncharacterized protein</fullName>
    </submittedName>
</protein>
<dbReference type="Proteomes" id="UP000070409">
    <property type="component" value="Unassembled WGS sequence"/>
</dbReference>
<keyword evidence="4" id="KW-1185">Reference proteome</keyword>
<name>A0A138A013_9ACTN</name>
<proteinExistence type="predicted"/>
<evidence type="ECO:0000313" key="3">
    <source>
        <dbReference type="Proteomes" id="UP000070258"/>
    </source>
</evidence>
<dbReference type="RefSeq" id="WP_068574887.1">
    <property type="nucleotide sequence ID" value="NZ_LSRE01000050.1"/>
</dbReference>
<dbReference type="EMBL" id="LSRE01000050">
    <property type="protein sequence ID" value="KXO89108.1"/>
    <property type="molecule type" value="Genomic_DNA"/>
</dbReference>
<dbReference type="EMBL" id="LSRF01000058">
    <property type="protein sequence ID" value="KXP03780.1"/>
    <property type="molecule type" value="Genomic_DNA"/>
</dbReference>
<sequence length="138" mass="14435">MAAWLALAERSWAERLAAPLARTFSLDTAAGTVAAHAFGAVVRELEPLVSDLGDADNRAAHRAGTVAAAETADAALRAARQRAVESFTRVVSEPDRIRVSRGRSTVVPGGRYAELPNRAPALSAPVPSATAATYGMNR</sequence>
<evidence type="ECO:0000313" key="4">
    <source>
        <dbReference type="Proteomes" id="UP000070409"/>
    </source>
</evidence>
<evidence type="ECO:0000313" key="1">
    <source>
        <dbReference type="EMBL" id="KXO89108.1"/>
    </source>
</evidence>
<dbReference type="Proteomes" id="UP000070258">
    <property type="component" value="Unassembled WGS sequence"/>
</dbReference>
<reference evidence="3" key="2">
    <citation type="submission" date="2016-02" db="EMBL/GenBank/DDBJ databases">
        <authorList>
            <person name="Wen L."/>
            <person name="He K."/>
            <person name="Yang H."/>
        </authorList>
    </citation>
    <scope>NUCLEOTIDE SEQUENCE [LARGE SCALE GENOMIC DNA]</scope>
    <source>
        <strain evidence="3">JCM 15929</strain>
    </source>
</reference>